<gene>
    <name evidence="1" type="ORF">LCGC14_0723220</name>
</gene>
<organism evidence="1">
    <name type="scientific">marine sediment metagenome</name>
    <dbReference type="NCBI Taxonomy" id="412755"/>
    <lineage>
        <taxon>unclassified sequences</taxon>
        <taxon>metagenomes</taxon>
        <taxon>ecological metagenomes</taxon>
    </lineage>
</organism>
<reference evidence="1" key="1">
    <citation type="journal article" date="2015" name="Nature">
        <title>Complex archaea that bridge the gap between prokaryotes and eukaryotes.</title>
        <authorList>
            <person name="Spang A."/>
            <person name="Saw J.H."/>
            <person name="Jorgensen S.L."/>
            <person name="Zaremba-Niedzwiedzka K."/>
            <person name="Martijn J."/>
            <person name="Lind A.E."/>
            <person name="van Eijk R."/>
            <person name="Schleper C."/>
            <person name="Guy L."/>
            <person name="Ettema T.J."/>
        </authorList>
    </citation>
    <scope>NUCLEOTIDE SEQUENCE</scope>
</reference>
<dbReference type="AlphaFoldDB" id="A0A0F9SX48"/>
<comment type="caution">
    <text evidence="1">The sequence shown here is derived from an EMBL/GenBank/DDBJ whole genome shotgun (WGS) entry which is preliminary data.</text>
</comment>
<dbReference type="EMBL" id="LAZR01001646">
    <property type="protein sequence ID" value="KKN41451.1"/>
    <property type="molecule type" value="Genomic_DNA"/>
</dbReference>
<sequence>MKPSDGWGLAWADSGQLVEPCRFRKGHSGPLFTTRHAARRARQYVMLSAGRTRVVRIRFVITWTAEIVRE</sequence>
<protein>
    <submittedName>
        <fullName evidence="1">Uncharacterized protein</fullName>
    </submittedName>
</protein>
<proteinExistence type="predicted"/>
<name>A0A0F9SX48_9ZZZZ</name>
<accession>A0A0F9SX48</accession>
<evidence type="ECO:0000313" key="1">
    <source>
        <dbReference type="EMBL" id="KKN41451.1"/>
    </source>
</evidence>